<gene>
    <name evidence="1" type="ORF">BT96DRAFT_41957</name>
</gene>
<keyword evidence="2" id="KW-1185">Reference proteome</keyword>
<dbReference type="EMBL" id="ML769487">
    <property type="protein sequence ID" value="KAE9398109.1"/>
    <property type="molecule type" value="Genomic_DNA"/>
</dbReference>
<dbReference type="AlphaFoldDB" id="A0A6A4HHV6"/>
<proteinExistence type="predicted"/>
<reference evidence="1" key="1">
    <citation type="journal article" date="2019" name="Environ. Microbiol.">
        <title>Fungal ecological strategies reflected in gene transcription - a case study of two litter decomposers.</title>
        <authorList>
            <person name="Barbi F."/>
            <person name="Kohler A."/>
            <person name="Barry K."/>
            <person name="Baskaran P."/>
            <person name="Daum C."/>
            <person name="Fauchery L."/>
            <person name="Ihrmark K."/>
            <person name="Kuo A."/>
            <person name="LaButti K."/>
            <person name="Lipzen A."/>
            <person name="Morin E."/>
            <person name="Grigoriev I.V."/>
            <person name="Henrissat B."/>
            <person name="Lindahl B."/>
            <person name="Martin F."/>
        </authorList>
    </citation>
    <scope>NUCLEOTIDE SEQUENCE</scope>
    <source>
        <strain evidence="1">JB14</strain>
    </source>
</reference>
<protein>
    <submittedName>
        <fullName evidence="1">Uncharacterized protein</fullName>
    </submittedName>
</protein>
<evidence type="ECO:0000313" key="2">
    <source>
        <dbReference type="Proteomes" id="UP000799118"/>
    </source>
</evidence>
<evidence type="ECO:0000313" key="1">
    <source>
        <dbReference type="EMBL" id="KAE9398109.1"/>
    </source>
</evidence>
<name>A0A6A4HHV6_9AGAR</name>
<organism evidence="1 2">
    <name type="scientific">Gymnopus androsaceus JB14</name>
    <dbReference type="NCBI Taxonomy" id="1447944"/>
    <lineage>
        <taxon>Eukaryota</taxon>
        <taxon>Fungi</taxon>
        <taxon>Dikarya</taxon>
        <taxon>Basidiomycota</taxon>
        <taxon>Agaricomycotina</taxon>
        <taxon>Agaricomycetes</taxon>
        <taxon>Agaricomycetidae</taxon>
        <taxon>Agaricales</taxon>
        <taxon>Marasmiineae</taxon>
        <taxon>Omphalotaceae</taxon>
        <taxon>Gymnopus</taxon>
    </lineage>
</organism>
<dbReference type="Proteomes" id="UP000799118">
    <property type="component" value="Unassembled WGS sequence"/>
</dbReference>
<accession>A0A6A4HHV6</accession>
<sequence length="103" mass="11506">MLSLEFSLLYRLAVTLHTGSTYSHQFTKLVDDSGTYLAIIYDLTSPWVSFSTHAPQPRPTILLPLHSILEVYASFLQVIFPTVSLSVKCGILFPFKSRLGSTI</sequence>